<dbReference type="OrthoDB" id="9775735at2"/>
<keyword evidence="6 9" id="KW-1133">Transmembrane helix</keyword>
<keyword evidence="4" id="KW-1003">Cell membrane</keyword>
<evidence type="ECO:0000256" key="1">
    <source>
        <dbReference type="ARBA" id="ARBA00004651"/>
    </source>
</evidence>
<evidence type="ECO:0000256" key="6">
    <source>
        <dbReference type="ARBA" id="ARBA00022989"/>
    </source>
</evidence>
<dbReference type="PANTHER" id="PTHR30047">
    <property type="entry name" value="HIGH-AFFINITY CHOLINE TRANSPORT PROTEIN-RELATED"/>
    <property type="match status" value="1"/>
</dbReference>
<comment type="caution">
    <text evidence="10">The sequence shown here is derived from an EMBL/GenBank/DDBJ whole genome shotgun (WGS) entry which is preliminary data.</text>
</comment>
<accession>A0A553JJX5</accession>
<dbReference type="InterPro" id="IPR018093">
    <property type="entry name" value="BCCT_CS"/>
</dbReference>
<proteinExistence type="inferred from homology"/>
<dbReference type="EMBL" id="VKGK01000027">
    <property type="protein sequence ID" value="TRY12763.1"/>
    <property type="molecule type" value="Genomic_DNA"/>
</dbReference>
<gene>
    <name evidence="10" type="ORF">FN961_18925</name>
</gene>
<protein>
    <submittedName>
        <fullName evidence="10">BCCT family transporter</fullName>
    </submittedName>
</protein>
<dbReference type="NCBIfam" id="TIGR00842">
    <property type="entry name" value="bcct"/>
    <property type="match status" value="1"/>
</dbReference>
<dbReference type="InterPro" id="IPR000060">
    <property type="entry name" value="BCCT_transptr"/>
</dbReference>
<comment type="similarity">
    <text evidence="2">Belongs to the BCCT transporter (TC 2.A.15) family.</text>
</comment>
<feature type="transmembrane region" description="Helical" evidence="9">
    <location>
        <begin position="221"/>
        <end position="245"/>
    </location>
</feature>
<feature type="coiled-coil region" evidence="8">
    <location>
        <begin position="591"/>
        <end position="644"/>
    </location>
</feature>
<dbReference type="PROSITE" id="PS01303">
    <property type="entry name" value="BCCT"/>
    <property type="match status" value="1"/>
</dbReference>
<keyword evidence="8" id="KW-0175">Coiled coil</keyword>
<feature type="transmembrane region" description="Helical" evidence="9">
    <location>
        <begin position="479"/>
        <end position="499"/>
    </location>
</feature>
<feature type="transmembrane region" description="Helical" evidence="9">
    <location>
        <begin position="257"/>
        <end position="283"/>
    </location>
</feature>
<dbReference type="RefSeq" id="WP_144041741.1">
    <property type="nucleotide sequence ID" value="NZ_BMPL01000025.1"/>
</dbReference>
<comment type="subcellular location">
    <subcellularLocation>
        <location evidence="1">Cell membrane</location>
        <topology evidence="1">Multi-pass membrane protein</topology>
    </subcellularLocation>
</comment>
<feature type="transmembrane region" description="Helical" evidence="9">
    <location>
        <begin position="89"/>
        <end position="108"/>
    </location>
</feature>
<evidence type="ECO:0000313" key="10">
    <source>
        <dbReference type="EMBL" id="TRY12763.1"/>
    </source>
</evidence>
<feature type="transmembrane region" description="Helical" evidence="9">
    <location>
        <begin position="324"/>
        <end position="342"/>
    </location>
</feature>
<sequence>MKKHFELIDKQTFFGALILLFSVVIPLIIFPDEGAAWIAVAKTFMTDKLGFAYLGLGLSAFFFMIYIVFSDIGQIKLGDPDEKPEFALASWAAMLFCGGIGASILYWGTIEWAYYYQNPPFQLEAGSEEAIRWAATYGLFHWGPIAWCIYMIPAIPIAYFFYVRKQPVLKVSAALMPVIGEANSSGKLGKFIDILFIFGLLGGAATTLGLAAPLINEGISYLFGIPATTGSQIGVLMLCTALFAYSSYQGMDKGIKVLSNINFWGALALLAFVLVCGPTIFMLETGLDSIGRMLSNFFVMATWAEPFGGMGPFEDTHFPQDWTIFYWAWWLVFAPSMGLFVARISRGRTIKGMVAGAVFFGSLGCSMYFMILGNYGLSLQLSGQLDVISILNIDGPTRAIFAILEQLPFSTVVIAVFTLLCIIFTATTFDSISYILASVVQNNVTEDPMRWNRLFWAFTLSLMPSALMFMGGLATLQTAAIVGGLPLLVIAVMLMISGVKAASFDLSNQDDYVDPVIHISELPDVDPWSKEGQALARFEQLRDSAIEAADLEREALDTIWLLKKQLRREALSRGESSLELGDAPDEMINELRRLGEEAMKAKERKLEASEQSQAARVAFDELMRDKEEDELLLANEEVKAAIQARLNNPS</sequence>
<evidence type="ECO:0000256" key="4">
    <source>
        <dbReference type="ARBA" id="ARBA00022475"/>
    </source>
</evidence>
<keyword evidence="3" id="KW-0813">Transport</keyword>
<dbReference type="AlphaFoldDB" id="A0A553JJX5"/>
<feature type="transmembrane region" description="Helical" evidence="9">
    <location>
        <begin position="354"/>
        <end position="377"/>
    </location>
</feature>
<dbReference type="GO" id="GO:0022857">
    <property type="term" value="F:transmembrane transporter activity"/>
    <property type="evidence" value="ECO:0007669"/>
    <property type="project" value="InterPro"/>
</dbReference>
<reference evidence="11" key="1">
    <citation type="submission" date="2019-07" db="EMBL/GenBank/DDBJ databases">
        <title>Shewanella sp. YLB-08 draft genomic sequence.</title>
        <authorList>
            <person name="Yu L."/>
        </authorList>
    </citation>
    <scope>NUCLEOTIDE SEQUENCE [LARGE SCALE GENOMIC DNA]</scope>
    <source>
        <strain evidence="11">JCM 20706</strain>
    </source>
</reference>
<dbReference type="GO" id="GO:0005886">
    <property type="term" value="C:plasma membrane"/>
    <property type="evidence" value="ECO:0007669"/>
    <property type="project" value="UniProtKB-SubCell"/>
</dbReference>
<evidence type="ECO:0000256" key="8">
    <source>
        <dbReference type="SAM" id="Coils"/>
    </source>
</evidence>
<name>A0A553JJX5_SHEHA</name>
<keyword evidence="7 9" id="KW-0472">Membrane</keyword>
<dbReference type="PANTHER" id="PTHR30047:SF7">
    <property type="entry name" value="HIGH-AFFINITY CHOLINE TRANSPORT PROTEIN"/>
    <property type="match status" value="1"/>
</dbReference>
<keyword evidence="5 9" id="KW-0812">Transmembrane</keyword>
<feature type="transmembrane region" description="Helical" evidence="9">
    <location>
        <begin position="194"/>
        <end position="215"/>
    </location>
</feature>
<feature type="transmembrane region" description="Helical" evidence="9">
    <location>
        <begin position="12"/>
        <end position="30"/>
    </location>
</feature>
<dbReference type="Pfam" id="PF02028">
    <property type="entry name" value="BCCT"/>
    <property type="match status" value="1"/>
</dbReference>
<evidence type="ECO:0000313" key="11">
    <source>
        <dbReference type="Proteomes" id="UP000318126"/>
    </source>
</evidence>
<evidence type="ECO:0000256" key="9">
    <source>
        <dbReference type="SAM" id="Phobius"/>
    </source>
</evidence>
<feature type="transmembrane region" description="Helical" evidence="9">
    <location>
        <begin position="412"/>
        <end position="433"/>
    </location>
</feature>
<evidence type="ECO:0000256" key="2">
    <source>
        <dbReference type="ARBA" id="ARBA00005658"/>
    </source>
</evidence>
<feature type="transmembrane region" description="Helical" evidence="9">
    <location>
        <begin position="142"/>
        <end position="162"/>
    </location>
</feature>
<evidence type="ECO:0000256" key="5">
    <source>
        <dbReference type="ARBA" id="ARBA00022692"/>
    </source>
</evidence>
<evidence type="ECO:0000256" key="7">
    <source>
        <dbReference type="ARBA" id="ARBA00023136"/>
    </source>
</evidence>
<evidence type="ECO:0000256" key="3">
    <source>
        <dbReference type="ARBA" id="ARBA00022448"/>
    </source>
</evidence>
<organism evidence="10 11">
    <name type="scientific">Shewanella hanedai</name>
    <name type="common">Alteromonas hanedai</name>
    <dbReference type="NCBI Taxonomy" id="25"/>
    <lineage>
        <taxon>Bacteria</taxon>
        <taxon>Pseudomonadati</taxon>
        <taxon>Pseudomonadota</taxon>
        <taxon>Gammaproteobacteria</taxon>
        <taxon>Alteromonadales</taxon>
        <taxon>Shewanellaceae</taxon>
        <taxon>Shewanella</taxon>
    </lineage>
</organism>
<keyword evidence="11" id="KW-1185">Reference proteome</keyword>
<dbReference type="Proteomes" id="UP000318126">
    <property type="component" value="Unassembled WGS sequence"/>
</dbReference>
<feature type="transmembrane region" description="Helical" evidence="9">
    <location>
        <begin position="454"/>
        <end position="473"/>
    </location>
</feature>
<feature type="transmembrane region" description="Helical" evidence="9">
    <location>
        <begin position="50"/>
        <end position="69"/>
    </location>
</feature>